<dbReference type="STRING" id="1230338.MOMA_05070"/>
<protein>
    <submittedName>
        <fullName evidence="5">Chemotaxis protein CheR</fullName>
    </submittedName>
</protein>
<accession>L2FAG3</accession>
<evidence type="ECO:0000313" key="6">
    <source>
        <dbReference type="Proteomes" id="UP000023795"/>
    </source>
</evidence>
<dbReference type="GO" id="GO:0032259">
    <property type="term" value="P:methylation"/>
    <property type="evidence" value="ECO:0007669"/>
    <property type="project" value="UniProtKB-KW"/>
</dbReference>
<dbReference type="AlphaFoldDB" id="L2FAG3"/>
<dbReference type="InterPro" id="IPR000780">
    <property type="entry name" value="CheR_MeTrfase"/>
</dbReference>
<dbReference type="Pfam" id="PF01739">
    <property type="entry name" value="CheR"/>
    <property type="match status" value="1"/>
</dbReference>
<comment type="caution">
    <text evidence="5">The sequence shown here is derived from an EMBL/GenBank/DDBJ whole genome shotgun (WGS) entry which is preliminary data.</text>
</comment>
<evidence type="ECO:0000256" key="3">
    <source>
        <dbReference type="ARBA" id="ARBA00022691"/>
    </source>
</evidence>
<proteinExistence type="predicted"/>
<dbReference type="PANTHER" id="PTHR24422:SF19">
    <property type="entry name" value="CHEMOTAXIS PROTEIN METHYLTRANSFERASE"/>
    <property type="match status" value="1"/>
</dbReference>
<dbReference type="EMBL" id="ANIN01000001">
    <property type="protein sequence ID" value="ELA09746.1"/>
    <property type="molecule type" value="Genomic_DNA"/>
</dbReference>
<dbReference type="PRINTS" id="PR00996">
    <property type="entry name" value="CHERMTFRASE"/>
</dbReference>
<organism evidence="5 6">
    <name type="scientific">Moraxella macacae 0408225</name>
    <dbReference type="NCBI Taxonomy" id="1230338"/>
    <lineage>
        <taxon>Bacteria</taxon>
        <taxon>Pseudomonadati</taxon>
        <taxon>Pseudomonadota</taxon>
        <taxon>Gammaproteobacteria</taxon>
        <taxon>Moraxellales</taxon>
        <taxon>Moraxellaceae</taxon>
        <taxon>Moraxella</taxon>
    </lineage>
</organism>
<evidence type="ECO:0000256" key="1">
    <source>
        <dbReference type="ARBA" id="ARBA00022603"/>
    </source>
</evidence>
<dbReference type="Proteomes" id="UP000023795">
    <property type="component" value="Unassembled WGS sequence"/>
</dbReference>
<dbReference type="InterPro" id="IPR050903">
    <property type="entry name" value="Bact_Chemotaxis_MeTrfase"/>
</dbReference>
<keyword evidence="3" id="KW-0949">S-adenosyl-L-methionine</keyword>
<keyword evidence="1" id="KW-0489">Methyltransferase</keyword>
<dbReference type="PANTHER" id="PTHR24422">
    <property type="entry name" value="CHEMOTAXIS PROTEIN METHYLTRANSFERASE"/>
    <property type="match status" value="1"/>
</dbReference>
<dbReference type="eggNOG" id="COG1352">
    <property type="taxonomic scope" value="Bacteria"/>
</dbReference>
<evidence type="ECO:0000259" key="4">
    <source>
        <dbReference type="PROSITE" id="PS50123"/>
    </source>
</evidence>
<gene>
    <name evidence="5" type="ORF">MOMA_05070</name>
</gene>
<feature type="domain" description="CheR-type methyltransferase" evidence="4">
    <location>
        <begin position="24"/>
        <end position="276"/>
    </location>
</feature>
<dbReference type="SMART" id="SM00138">
    <property type="entry name" value="MeTrc"/>
    <property type="match status" value="1"/>
</dbReference>
<evidence type="ECO:0000313" key="5">
    <source>
        <dbReference type="EMBL" id="ELA09746.1"/>
    </source>
</evidence>
<dbReference type="GO" id="GO:0008757">
    <property type="term" value="F:S-adenosylmethionine-dependent methyltransferase activity"/>
    <property type="evidence" value="ECO:0007669"/>
    <property type="project" value="InterPro"/>
</dbReference>
<dbReference type="Gene3D" id="3.40.50.150">
    <property type="entry name" value="Vaccinia Virus protein VP39"/>
    <property type="match status" value="1"/>
</dbReference>
<name>L2FAG3_9GAMM</name>
<dbReference type="InterPro" id="IPR029063">
    <property type="entry name" value="SAM-dependent_MTases_sf"/>
</dbReference>
<keyword evidence="2" id="KW-0808">Transferase</keyword>
<dbReference type="InterPro" id="IPR022642">
    <property type="entry name" value="CheR_C"/>
</dbReference>
<reference evidence="5 6" key="1">
    <citation type="journal article" date="2013" name="Genome Announc.">
        <title>Genome Sequence of Moraxella macacae 0408225, a Novel Bacterial Species Isolated from a Cynomolgus Macaque with Epistaxis.</title>
        <authorList>
            <person name="Ladner J.T."/>
            <person name="Whitehouse C.A."/>
            <person name="Koroleva G.I."/>
            <person name="Palacios G.F."/>
        </authorList>
    </citation>
    <scope>NUCLEOTIDE SEQUENCE [LARGE SCALE GENOMIC DNA]</scope>
    <source>
        <strain evidence="5 6">0408225</strain>
    </source>
</reference>
<dbReference type="PROSITE" id="PS50123">
    <property type="entry name" value="CHER"/>
    <property type="match status" value="1"/>
</dbReference>
<dbReference type="SUPFAM" id="SSF53335">
    <property type="entry name" value="S-adenosyl-L-methionine-dependent methyltransferases"/>
    <property type="match status" value="1"/>
</dbReference>
<evidence type="ECO:0000256" key="2">
    <source>
        <dbReference type="ARBA" id="ARBA00022679"/>
    </source>
</evidence>
<keyword evidence="6" id="KW-1185">Reference proteome</keyword>
<sequence length="312" mass="36239">MAKVVLPPFLVIVMQTNKNTHKGKAVQAYKLTPNELSLWLKYIEHQVGFVLPDAQINWVKTVIERHLAKQSLSTTQFLEKLALDKALYHSLFDDILIPRTQFFRHQPSFALIQQYAKEWTKVYQTSAMPFTAWSVGCSTGQEPVSLLLNLAQELLKHNWREFLVYGSDFRQQSLEVAKQGLYDKSELANIPEIYHNKLQISEKKFGLLPDYHRHLQFFSKNLVDKSVFIPLAKRQCQVILCKNVLIYFRQFEQRDILQYLTQFLADDGILLLGVGELTKMQQSKLMRLPLPNLNVFCKKNAPMWVQQLTPTG</sequence>
<dbReference type="PATRIC" id="fig|1230338.3.peg.1104"/>